<comment type="catalytic activity">
    <reaction evidence="9">
        <text>(sulfur carrier)-H + L-cysteine = (sulfur carrier)-SH + L-alanine</text>
        <dbReference type="Rhea" id="RHEA:43892"/>
        <dbReference type="Rhea" id="RHEA-COMP:14737"/>
        <dbReference type="Rhea" id="RHEA-COMP:14739"/>
        <dbReference type="ChEBI" id="CHEBI:29917"/>
        <dbReference type="ChEBI" id="CHEBI:35235"/>
        <dbReference type="ChEBI" id="CHEBI:57972"/>
        <dbReference type="ChEBI" id="CHEBI:64428"/>
        <dbReference type="EC" id="2.8.1.7"/>
    </reaction>
</comment>
<reference evidence="12 13" key="1">
    <citation type="submission" date="2018-07" db="EMBL/GenBank/DDBJ databases">
        <title>Genomic Encyclopedia of Type Strains, Phase IV (KMG-IV): sequencing the most valuable type-strain genomes for metagenomic binning, comparative biology and taxonomic classification.</title>
        <authorList>
            <person name="Goeker M."/>
        </authorList>
    </citation>
    <scope>NUCLEOTIDE SEQUENCE [LARGE SCALE GENOMIC DNA]</scope>
    <source>
        <strain evidence="12 13">DSM 27016</strain>
    </source>
</reference>
<proteinExistence type="inferred from homology"/>
<keyword evidence="4" id="KW-0808">Transferase</keyword>
<keyword evidence="6" id="KW-0663">Pyridoxal phosphate</keyword>
<evidence type="ECO:0000313" key="12">
    <source>
        <dbReference type="EMBL" id="RCX16862.1"/>
    </source>
</evidence>
<dbReference type="PROSITE" id="PS00595">
    <property type="entry name" value="AA_TRANSFER_CLASS_5"/>
    <property type="match status" value="1"/>
</dbReference>
<gene>
    <name evidence="12" type="ORF">DFR58_10989</name>
</gene>
<dbReference type="InterPro" id="IPR015424">
    <property type="entry name" value="PyrdxlP-dep_Trfase"/>
</dbReference>
<keyword evidence="7" id="KW-0408">Iron</keyword>
<evidence type="ECO:0000256" key="10">
    <source>
        <dbReference type="RuleBase" id="RU004504"/>
    </source>
</evidence>
<dbReference type="InterPro" id="IPR015421">
    <property type="entry name" value="PyrdxlP-dep_Trfase_major"/>
</dbReference>
<dbReference type="Gene3D" id="1.10.260.50">
    <property type="match status" value="1"/>
</dbReference>
<evidence type="ECO:0000256" key="3">
    <source>
        <dbReference type="ARBA" id="ARBA00012239"/>
    </source>
</evidence>
<keyword evidence="13" id="KW-1185">Reference proteome</keyword>
<feature type="domain" description="Aminotransferase class V" evidence="11">
    <location>
        <begin position="5"/>
        <end position="366"/>
    </location>
</feature>
<dbReference type="SUPFAM" id="SSF53383">
    <property type="entry name" value="PLP-dependent transferases"/>
    <property type="match status" value="1"/>
</dbReference>
<evidence type="ECO:0000259" key="11">
    <source>
        <dbReference type="Pfam" id="PF00266"/>
    </source>
</evidence>
<evidence type="ECO:0000256" key="8">
    <source>
        <dbReference type="ARBA" id="ARBA00023014"/>
    </source>
</evidence>
<name>A0A369B5R9_9FIRM</name>
<keyword evidence="8" id="KW-0411">Iron-sulfur</keyword>
<comment type="caution">
    <text evidence="12">The sequence shown here is derived from an EMBL/GenBank/DDBJ whole genome shotgun (WGS) entry which is preliminary data.</text>
</comment>
<keyword evidence="5" id="KW-0479">Metal-binding</keyword>
<evidence type="ECO:0000256" key="7">
    <source>
        <dbReference type="ARBA" id="ARBA00023004"/>
    </source>
</evidence>
<dbReference type="PANTHER" id="PTHR11601:SF34">
    <property type="entry name" value="CYSTEINE DESULFURASE"/>
    <property type="match status" value="1"/>
</dbReference>
<protein>
    <recommendedName>
        <fullName evidence="3">cysteine desulfurase</fullName>
        <ecNumber evidence="3">2.8.1.7</ecNumber>
    </recommendedName>
</protein>
<dbReference type="GO" id="GO:0031071">
    <property type="term" value="F:cysteine desulfurase activity"/>
    <property type="evidence" value="ECO:0007669"/>
    <property type="project" value="UniProtKB-EC"/>
</dbReference>
<evidence type="ECO:0000256" key="9">
    <source>
        <dbReference type="ARBA" id="ARBA00050776"/>
    </source>
</evidence>
<dbReference type="InterPro" id="IPR016454">
    <property type="entry name" value="Cysteine_dSase"/>
</dbReference>
<dbReference type="AlphaFoldDB" id="A0A369B5R9"/>
<dbReference type="InterPro" id="IPR020578">
    <property type="entry name" value="Aminotrans_V_PyrdxlP_BS"/>
</dbReference>
<dbReference type="FunFam" id="3.40.640.10:FF:000084">
    <property type="entry name" value="IscS-like cysteine desulfurase"/>
    <property type="match status" value="1"/>
</dbReference>
<evidence type="ECO:0000256" key="1">
    <source>
        <dbReference type="ARBA" id="ARBA00001933"/>
    </source>
</evidence>
<sequence length="389" mass="43160">MQRQIYLDNSATTRPYDEVLRYMNHVAGEVYGNPSSMHFMGIEAERLVKKARDTIAGSIGAQSREVYFTSGGTESNNLAIRGYLEANPRRGNHILTTKIEHPSVLEVFKYLSDKGYETEYVDVSSEGIIDVEDLRKKINSRTALISVIYINNETGSVQPVDEIVNIRNSVNKAAALHIDAVQAYGKIKFSPARMGVDLMSLSSHKIHGPKGVGALYAGRHVKLRPLIFGGGQEALIRSGTENVPGICGFGLASEITLRNLEGNFQKAVRIKNMLKELIQSELTGYKIISPDDASPYILCVSFENIKAEVLLHHLEERNIFVSTGSACASRKDLHSHVLRAIGLEACYMDGPVRFSFSSFNEEEEIKEAVQAIKDILPKIQIHKRRGGRI</sequence>
<dbReference type="EMBL" id="QPJT01000009">
    <property type="protein sequence ID" value="RCX16862.1"/>
    <property type="molecule type" value="Genomic_DNA"/>
</dbReference>
<organism evidence="12 13">
    <name type="scientific">Anaerobacterium chartisolvens</name>
    <dbReference type="NCBI Taxonomy" id="1297424"/>
    <lineage>
        <taxon>Bacteria</taxon>
        <taxon>Bacillati</taxon>
        <taxon>Bacillota</taxon>
        <taxon>Clostridia</taxon>
        <taxon>Eubacteriales</taxon>
        <taxon>Oscillospiraceae</taxon>
        <taxon>Anaerobacterium</taxon>
    </lineage>
</organism>
<dbReference type="Proteomes" id="UP000253034">
    <property type="component" value="Unassembled WGS sequence"/>
</dbReference>
<dbReference type="PIRSF" id="PIRSF005572">
    <property type="entry name" value="NifS"/>
    <property type="match status" value="1"/>
</dbReference>
<dbReference type="PANTHER" id="PTHR11601">
    <property type="entry name" value="CYSTEINE DESULFURYLASE FAMILY MEMBER"/>
    <property type="match status" value="1"/>
</dbReference>
<evidence type="ECO:0000256" key="2">
    <source>
        <dbReference type="ARBA" id="ARBA00006490"/>
    </source>
</evidence>
<evidence type="ECO:0000256" key="4">
    <source>
        <dbReference type="ARBA" id="ARBA00022679"/>
    </source>
</evidence>
<evidence type="ECO:0000256" key="6">
    <source>
        <dbReference type="ARBA" id="ARBA00022898"/>
    </source>
</evidence>
<dbReference type="OrthoDB" id="9808002at2"/>
<dbReference type="GO" id="GO:0051536">
    <property type="term" value="F:iron-sulfur cluster binding"/>
    <property type="evidence" value="ECO:0007669"/>
    <property type="project" value="UniProtKB-KW"/>
</dbReference>
<dbReference type="EC" id="2.8.1.7" evidence="3"/>
<dbReference type="Pfam" id="PF00266">
    <property type="entry name" value="Aminotran_5"/>
    <property type="match status" value="1"/>
</dbReference>
<dbReference type="InterPro" id="IPR000192">
    <property type="entry name" value="Aminotrans_V_dom"/>
</dbReference>
<dbReference type="RefSeq" id="WP_114297593.1">
    <property type="nucleotide sequence ID" value="NZ_QPJT01000009.1"/>
</dbReference>
<accession>A0A369B5R9</accession>
<comment type="cofactor">
    <cofactor evidence="1 10">
        <name>pyridoxal 5'-phosphate</name>
        <dbReference type="ChEBI" id="CHEBI:597326"/>
    </cofactor>
</comment>
<dbReference type="Gene3D" id="3.90.1150.10">
    <property type="entry name" value="Aspartate Aminotransferase, domain 1"/>
    <property type="match status" value="1"/>
</dbReference>
<evidence type="ECO:0000256" key="5">
    <source>
        <dbReference type="ARBA" id="ARBA00022723"/>
    </source>
</evidence>
<dbReference type="GO" id="GO:0046872">
    <property type="term" value="F:metal ion binding"/>
    <property type="evidence" value="ECO:0007669"/>
    <property type="project" value="UniProtKB-KW"/>
</dbReference>
<comment type="similarity">
    <text evidence="2">Belongs to the class-V pyridoxal-phosphate-dependent aminotransferase family. NifS/IscS subfamily.</text>
</comment>
<dbReference type="Gene3D" id="3.40.640.10">
    <property type="entry name" value="Type I PLP-dependent aspartate aminotransferase-like (Major domain)"/>
    <property type="match status" value="1"/>
</dbReference>
<dbReference type="InterPro" id="IPR015422">
    <property type="entry name" value="PyrdxlP-dep_Trfase_small"/>
</dbReference>
<evidence type="ECO:0000313" key="13">
    <source>
        <dbReference type="Proteomes" id="UP000253034"/>
    </source>
</evidence>